<reference evidence="9 10" key="1">
    <citation type="submission" date="2023-02" db="EMBL/GenBank/DDBJ databases">
        <title>Microbacterium betulae sp. nov., isolated from birch wood.</title>
        <authorList>
            <person name="Pasciak M."/>
            <person name="Pawlik K.J."/>
            <person name="Martynowski D."/>
            <person name="Laczmanski L."/>
            <person name="Ciekot J."/>
            <person name="Szponar B."/>
            <person name="Wojcik-Fatla A."/>
            <person name="Mackiewicz B."/>
            <person name="Farian E."/>
            <person name="Cholewa G."/>
            <person name="Cholewa A."/>
            <person name="Dutkiewicz J."/>
        </authorList>
    </citation>
    <scope>NUCLEOTIDE SEQUENCE [LARGE SCALE GENOMIC DNA]</scope>
    <source>
        <strain evidence="9 10">AB</strain>
    </source>
</reference>
<dbReference type="GO" id="GO:0016020">
    <property type="term" value="C:membrane"/>
    <property type="evidence" value="ECO:0007669"/>
    <property type="project" value="UniProtKB-SubCell"/>
</dbReference>
<dbReference type="GO" id="GO:0016872">
    <property type="term" value="F:intramolecular lyase activity"/>
    <property type="evidence" value="ECO:0007669"/>
    <property type="project" value="InterPro"/>
</dbReference>
<keyword evidence="5 8" id="KW-1133">Transmembrane helix</keyword>
<dbReference type="Proteomes" id="UP001305498">
    <property type="component" value="Chromosome"/>
</dbReference>
<comment type="pathway">
    <text evidence="2">Carotenoid biosynthesis.</text>
</comment>
<dbReference type="InterPro" id="IPR017825">
    <property type="entry name" value="Lycopene_cyclase_dom"/>
</dbReference>
<evidence type="ECO:0000313" key="10">
    <source>
        <dbReference type="Proteomes" id="UP001305498"/>
    </source>
</evidence>
<keyword evidence="4" id="KW-0125">Carotenoid biosynthesis</keyword>
<dbReference type="RefSeq" id="WP_317139136.1">
    <property type="nucleotide sequence ID" value="NZ_CP118157.1"/>
</dbReference>
<dbReference type="GO" id="GO:0016117">
    <property type="term" value="P:carotenoid biosynthetic process"/>
    <property type="evidence" value="ECO:0007669"/>
    <property type="project" value="UniProtKB-KW"/>
</dbReference>
<evidence type="ECO:0000256" key="3">
    <source>
        <dbReference type="ARBA" id="ARBA00022692"/>
    </source>
</evidence>
<proteinExistence type="predicted"/>
<organism evidence="9 10">
    <name type="scientific">Microbacterium betulae</name>
    <dbReference type="NCBI Taxonomy" id="2981139"/>
    <lineage>
        <taxon>Bacteria</taxon>
        <taxon>Bacillati</taxon>
        <taxon>Actinomycetota</taxon>
        <taxon>Actinomycetes</taxon>
        <taxon>Micrococcales</taxon>
        <taxon>Microbacteriaceae</taxon>
        <taxon>Microbacterium</taxon>
    </lineage>
</organism>
<dbReference type="AlphaFoldDB" id="A0AA97I6R0"/>
<evidence type="ECO:0000256" key="7">
    <source>
        <dbReference type="ARBA" id="ARBA00023235"/>
    </source>
</evidence>
<keyword evidence="10" id="KW-1185">Reference proteome</keyword>
<evidence type="ECO:0000256" key="6">
    <source>
        <dbReference type="ARBA" id="ARBA00023136"/>
    </source>
</evidence>
<protein>
    <submittedName>
        <fullName evidence="9">Lycopene cyclase domain-containing protein</fullName>
    </submittedName>
</protein>
<gene>
    <name evidence="9" type="ORF">N8K70_14900</name>
</gene>
<dbReference type="KEGG" id="mbet:N8K70_14900"/>
<dbReference type="NCBIfam" id="TIGR03462">
    <property type="entry name" value="CarR_dom_SF"/>
    <property type="match status" value="1"/>
</dbReference>
<evidence type="ECO:0000256" key="1">
    <source>
        <dbReference type="ARBA" id="ARBA00004141"/>
    </source>
</evidence>
<name>A0AA97I6R0_9MICO</name>
<evidence type="ECO:0000256" key="2">
    <source>
        <dbReference type="ARBA" id="ARBA00004829"/>
    </source>
</evidence>
<keyword evidence="6 8" id="KW-0472">Membrane</keyword>
<dbReference type="GO" id="GO:0045436">
    <property type="term" value="F:lycopene beta cyclase activity"/>
    <property type="evidence" value="ECO:0007669"/>
    <property type="project" value="UniProtKB-ARBA"/>
</dbReference>
<evidence type="ECO:0000256" key="5">
    <source>
        <dbReference type="ARBA" id="ARBA00022989"/>
    </source>
</evidence>
<evidence type="ECO:0000313" key="9">
    <source>
        <dbReference type="EMBL" id="WOF22665.1"/>
    </source>
</evidence>
<comment type="subcellular location">
    <subcellularLocation>
        <location evidence="1">Membrane</location>
        <topology evidence="1">Multi-pass membrane protein</topology>
    </subcellularLocation>
</comment>
<feature type="transmembrane region" description="Helical" evidence="8">
    <location>
        <begin position="35"/>
        <end position="61"/>
    </location>
</feature>
<evidence type="ECO:0000256" key="8">
    <source>
        <dbReference type="SAM" id="Phobius"/>
    </source>
</evidence>
<sequence>MSVVYLAALVVSLGCVLLVDRRYRLFLWHAPKDAAVVLAVGLAFLLAWDLAGIGLGIFFRAETELMTGVLLAPELPLEEPVFLLFLCELAMVLVCGASRLLDRRKDGGA</sequence>
<evidence type="ECO:0000256" key="4">
    <source>
        <dbReference type="ARBA" id="ARBA00022746"/>
    </source>
</evidence>
<accession>A0AA97I6R0</accession>
<dbReference type="EMBL" id="CP118157">
    <property type="protein sequence ID" value="WOF22665.1"/>
    <property type="molecule type" value="Genomic_DNA"/>
</dbReference>
<feature type="transmembrane region" description="Helical" evidence="8">
    <location>
        <begin position="6"/>
        <end position="23"/>
    </location>
</feature>
<keyword evidence="3 8" id="KW-0812">Transmembrane</keyword>
<keyword evidence="7" id="KW-0413">Isomerase</keyword>